<comment type="caution">
    <text evidence="1">The sequence shown here is derived from an EMBL/GenBank/DDBJ whole genome shotgun (WGS) entry which is preliminary data.</text>
</comment>
<protein>
    <submittedName>
        <fullName evidence="1">Uncharacterized protein</fullName>
    </submittedName>
</protein>
<name>A0ACC0V125_9HYPO</name>
<dbReference type="Proteomes" id="UP001163324">
    <property type="component" value="Chromosome 4"/>
</dbReference>
<reference evidence="1" key="1">
    <citation type="submission" date="2022-10" db="EMBL/GenBank/DDBJ databases">
        <title>Complete Genome of Trichothecium roseum strain YXFP-22015, a Plant Pathogen Isolated from Citrus.</title>
        <authorList>
            <person name="Wang Y."/>
            <person name="Zhu L."/>
        </authorList>
    </citation>
    <scope>NUCLEOTIDE SEQUENCE</scope>
    <source>
        <strain evidence="1">YXFP-22015</strain>
    </source>
</reference>
<keyword evidence="2" id="KW-1185">Reference proteome</keyword>
<organism evidence="1 2">
    <name type="scientific">Trichothecium roseum</name>
    <dbReference type="NCBI Taxonomy" id="47278"/>
    <lineage>
        <taxon>Eukaryota</taxon>
        <taxon>Fungi</taxon>
        <taxon>Dikarya</taxon>
        <taxon>Ascomycota</taxon>
        <taxon>Pezizomycotina</taxon>
        <taxon>Sordariomycetes</taxon>
        <taxon>Hypocreomycetidae</taxon>
        <taxon>Hypocreales</taxon>
        <taxon>Hypocreales incertae sedis</taxon>
        <taxon>Trichothecium</taxon>
    </lineage>
</organism>
<dbReference type="EMBL" id="CM047943">
    <property type="protein sequence ID" value="KAI9899846.1"/>
    <property type="molecule type" value="Genomic_DNA"/>
</dbReference>
<accession>A0ACC0V125</accession>
<sequence length="971" mass="110104">MGGWDVYCAICGGPMSQVYWEQEGDDDKYIYDANIFRDPEDPALDWLSDCRVIGENRDSENLSKTWMSGKAHSADYGYMEMELGNPPDPNLVTLGTNQVSAYSWASDITVAIPFHTACREVLCRYVGIEVSEMDKDVFYETLTSLSNGDESNSLEKVNYGEITEEMGQYWEPKMGYEHLVSHPITDEALQAFCRNLPMLAETNRKASEEKKASCATEGDPFSKLATEVLTLILNNLDDMRTVYCAKEASPAFRNVELTNGWWKNQIMPHMPWLWDFPANADTTDVGQVDWKYVYRRLWFGSAGPNRRGETFYGLRNRRRIWNTTCPAIADSYASAAQKVRRVLPETLQGSMSSEQARLLPVIDGDMDQFIESFIDNFSDLPTAQPIIQVSWCKQGWLTSIHINNAGEWNKGQERIKGETLIQNLVPIPQDDWVTGFVVIRRSTKEMTRDENMEMHPWMQKWPGLHIIGLDILFAKSRPVHLGYTNGDKRLVYVNAGRFIVGLKTRISWKNVLCKMTLIEQDVAVHAQGCDRVIDERRGLYNAHMNHLSQRPIKMVWRGELLEPGIALHLPVFGYWSNEGSAETSGMSALVWARSEAEQAEIVSISAEVQFCGLRITYADRPPVQAGSRFLGMKTLEIDGKNGERIIDVRVSVNHLVHSLRIMTNRGRQLVLGNPGRSERSLVGREADAHFYAPNVHTPGPDGIICGIYGFWDTERDGNLDIVGGLSCPQLGQPFGYDMHPDPRDHNNFPWEPQAPPRNLVETGPIFGEREPREGEKKMFSIVRERIPAPGCFVSWLDCSRPVNSIHFTTVHGTVSPQLNMSALTLVYTDGSYSSVGPTRFPEEPICGWCRLGHCRKEEIEKEPHYRHYEWRVDAKLVTGMRFWTNLKTRTLTAMQVLIEGGRDSPVLQHWDRKPDRKEEVEAELVVGNNQGEMVTGIKVFMENNGRNVTRDDTIITAYQAMKMVDSPCGGF</sequence>
<evidence type="ECO:0000313" key="1">
    <source>
        <dbReference type="EMBL" id="KAI9899846.1"/>
    </source>
</evidence>
<evidence type="ECO:0000313" key="2">
    <source>
        <dbReference type="Proteomes" id="UP001163324"/>
    </source>
</evidence>
<gene>
    <name evidence="1" type="ORF">N3K66_004108</name>
</gene>
<proteinExistence type="predicted"/>